<keyword evidence="1" id="KW-0479">Metal-binding</keyword>
<evidence type="ECO:0000313" key="6">
    <source>
        <dbReference type="EMBL" id="CEM23320.1"/>
    </source>
</evidence>
<proteinExistence type="predicted"/>
<dbReference type="STRING" id="1169540.A0A0G4G4J5"/>
<keyword evidence="4" id="KW-0411">Iron-sulfur</keyword>
<keyword evidence="2" id="KW-0560">Oxidoreductase</keyword>
<dbReference type="GO" id="GO:0016491">
    <property type="term" value="F:oxidoreductase activity"/>
    <property type="evidence" value="ECO:0007669"/>
    <property type="project" value="UniProtKB-KW"/>
</dbReference>
<evidence type="ECO:0000256" key="1">
    <source>
        <dbReference type="ARBA" id="ARBA00022723"/>
    </source>
</evidence>
<dbReference type="VEuPathDB" id="CryptoDB:Vbra_2625"/>
<dbReference type="PANTHER" id="PTHR43498">
    <property type="entry name" value="FERREDOXIN:COB-COM HETERODISULFIDE REDUCTASE SUBUNIT A"/>
    <property type="match status" value="1"/>
</dbReference>
<keyword evidence="3" id="KW-0408">Iron</keyword>
<evidence type="ECO:0000256" key="3">
    <source>
        <dbReference type="ARBA" id="ARBA00023004"/>
    </source>
</evidence>
<dbReference type="InParanoid" id="A0A0G4G4J5"/>
<evidence type="ECO:0000313" key="7">
    <source>
        <dbReference type="Proteomes" id="UP000041254"/>
    </source>
</evidence>
<dbReference type="PhylomeDB" id="A0A0G4G4J5"/>
<dbReference type="GO" id="GO:0051536">
    <property type="term" value="F:iron-sulfur cluster binding"/>
    <property type="evidence" value="ECO:0007669"/>
    <property type="project" value="UniProtKB-KW"/>
</dbReference>
<organism evidence="6 7">
    <name type="scientific">Vitrella brassicaformis (strain CCMP3155)</name>
    <dbReference type="NCBI Taxonomy" id="1169540"/>
    <lineage>
        <taxon>Eukaryota</taxon>
        <taxon>Sar</taxon>
        <taxon>Alveolata</taxon>
        <taxon>Colpodellida</taxon>
        <taxon>Vitrellaceae</taxon>
        <taxon>Vitrella</taxon>
    </lineage>
</organism>
<keyword evidence="7" id="KW-1185">Reference proteome</keyword>
<gene>
    <name evidence="6" type="ORF">Vbra_2625</name>
</gene>
<dbReference type="Proteomes" id="UP000041254">
    <property type="component" value="Unassembled WGS sequence"/>
</dbReference>
<dbReference type="GO" id="GO:0046872">
    <property type="term" value="F:metal ion binding"/>
    <property type="evidence" value="ECO:0007669"/>
    <property type="project" value="UniProtKB-KW"/>
</dbReference>
<feature type="compositionally biased region" description="Basic and acidic residues" evidence="5">
    <location>
        <begin position="332"/>
        <end position="345"/>
    </location>
</feature>
<dbReference type="InterPro" id="IPR039650">
    <property type="entry name" value="HdrA-like"/>
</dbReference>
<dbReference type="EMBL" id="CDMY01000564">
    <property type="protein sequence ID" value="CEM23320.1"/>
    <property type="molecule type" value="Genomic_DNA"/>
</dbReference>
<dbReference type="AlphaFoldDB" id="A0A0G4G4J5"/>
<accession>A0A0G4G4J5</accession>
<dbReference type="PANTHER" id="PTHR43498:SF1">
    <property type="entry name" value="COB--COM HETERODISULFIDE REDUCTASE IRON-SULFUR SUBUNIT A"/>
    <property type="match status" value="1"/>
</dbReference>
<feature type="region of interest" description="Disordered" evidence="5">
    <location>
        <begin position="297"/>
        <end position="345"/>
    </location>
</feature>
<protein>
    <submittedName>
        <fullName evidence="6">Uncharacterized protein</fullName>
    </submittedName>
</protein>
<sequence>MIGDNEEVRDRLMESVLGTWDYIKNSGNFPEAENLALDWLEWWPCKRECRRFRGLYIMTQNDILPDPLAKAEDVPAPTLYWDRAVGTAAAYCALNDIDPKDVTKDPGKDGEYRKGEIPRILVCVAVWSIQQQLLRDDQYIIGVYNEDPRDYAAKAIEVVASTEWIEGKYNGSAAQISTVKDLSQVELVFDTGMHRTLMLSQKLSDMNRMVWGRPQPETVKDYDIQVQVRLAGDSANMWRTVAKIQDNYMRKRSHNVAAEVQKTDVSGKGVKAVRIYYGIEQARMFEVRIYGTDGMSKFPHPPEGTREQTKQAHLTSHRSRVRCEEGTIGGSVEDRDEGKDTEVDE</sequence>
<reference evidence="6 7" key="1">
    <citation type="submission" date="2014-11" db="EMBL/GenBank/DDBJ databases">
        <authorList>
            <person name="Zhu J."/>
            <person name="Qi W."/>
            <person name="Song R."/>
        </authorList>
    </citation>
    <scope>NUCLEOTIDE SEQUENCE [LARGE SCALE GENOMIC DNA]</scope>
</reference>
<evidence type="ECO:0000256" key="5">
    <source>
        <dbReference type="SAM" id="MobiDB-lite"/>
    </source>
</evidence>
<evidence type="ECO:0000256" key="4">
    <source>
        <dbReference type="ARBA" id="ARBA00023014"/>
    </source>
</evidence>
<evidence type="ECO:0000256" key="2">
    <source>
        <dbReference type="ARBA" id="ARBA00023002"/>
    </source>
</evidence>
<name>A0A0G4G4J5_VITBC</name>